<organism evidence="2">
    <name type="scientific">Lepeophtheirus salmonis</name>
    <name type="common">Salmon louse</name>
    <name type="synonym">Caligus salmonis</name>
    <dbReference type="NCBI Taxonomy" id="72036"/>
    <lineage>
        <taxon>Eukaryota</taxon>
        <taxon>Metazoa</taxon>
        <taxon>Ecdysozoa</taxon>
        <taxon>Arthropoda</taxon>
        <taxon>Crustacea</taxon>
        <taxon>Multicrustacea</taxon>
        <taxon>Hexanauplia</taxon>
        <taxon>Copepoda</taxon>
        <taxon>Siphonostomatoida</taxon>
        <taxon>Caligidae</taxon>
        <taxon>Lepeophtheirus</taxon>
    </lineage>
</organism>
<reference evidence="2" key="1">
    <citation type="submission" date="2014-05" db="EMBL/GenBank/DDBJ databases">
        <authorList>
            <person name="Chronopoulou M."/>
        </authorList>
    </citation>
    <scope>NUCLEOTIDE SEQUENCE</scope>
    <source>
        <tissue evidence="2">Whole organism</tissue>
    </source>
</reference>
<evidence type="ECO:0000256" key="1">
    <source>
        <dbReference type="SAM" id="SignalP"/>
    </source>
</evidence>
<evidence type="ECO:0000313" key="2">
    <source>
        <dbReference type="EMBL" id="CDW49831.1"/>
    </source>
</evidence>
<name>A0A0K2VIN1_LEPSM</name>
<feature type="chain" id="PRO_5005489628" evidence="1">
    <location>
        <begin position="23"/>
        <end position="35"/>
    </location>
</feature>
<keyword evidence="1" id="KW-0732">Signal</keyword>
<sequence length="35" mass="4213">MYFHVLSMIFLFLFSLQGLSKSEPTLYQETEDFHI</sequence>
<accession>A0A0K2VIN1</accession>
<dbReference type="EMBL" id="HACA01032470">
    <property type="protein sequence ID" value="CDW49831.1"/>
    <property type="molecule type" value="Transcribed_RNA"/>
</dbReference>
<protein>
    <submittedName>
        <fullName evidence="2">Uncharacterized protein</fullName>
    </submittedName>
</protein>
<dbReference type="AlphaFoldDB" id="A0A0K2VIN1"/>
<feature type="signal peptide" evidence="1">
    <location>
        <begin position="1"/>
        <end position="22"/>
    </location>
</feature>
<proteinExistence type="predicted"/>